<dbReference type="InterPro" id="IPR036615">
    <property type="entry name" value="Mur_ligase_C_dom_sf"/>
</dbReference>
<dbReference type="Gene3D" id="3.40.1190.10">
    <property type="entry name" value="Mur-like, catalytic domain"/>
    <property type="match status" value="2"/>
</dbReference>
<dbReference type="EMBL" id="QQZY01000002">
    <property type="protein sequence ID" value="RDI74998.1"/>
    <property type="molecule type" value="Genomic_DNA"/>
</dbReference>
<keyword evidence="8" id="KW-0961">Cell wall biogenesis/degradation</keyword>
<dbReference type="Gene3D" id="3.40.50.720">
    <property type="entry name" value="NAD(P)-binding Rossmann-like Domain"/>
    <property type="match status" value="1"/>
</dbReference>
<organism evidence="11 12">
    <name type="scientific">Gaiella occulta</name>
    <dbReference type="NCBI Taxonomy" id="1002870"/>
    <lineage>
        <taxon>Bacteria</taxon>
        <taxon>Bacillati</taxon>
        <taxon>Actinomycetota</taxon>
        <taxon>Thermoleophilia</taxon>
        <taxon>Gaiellales</taxon>
        <taxon>Gaiellaceae</taxon>
        <taxon>Gaiella</taxon>
    </lineage>
</organism>
<evidence type="ECO:0000256" key="8">
    <source>
        <dbReference type="ARBA" id="ARBA00023316"/>
    </source>
</evidence>
<dbReference type="InterPro" id="IPR004101">
    <property type="entry name" value="Mur_ligase_C"/>
</dbReference>
<evidence type="ECO:0000256" key="5">
    <source>
        <dbReference type="ARBA" id="ARBA00022960"/>
    </source>
</evidence>
<keyword evidence="4" id="KW-0067">ATP-binding</keyword>
<name>A0A7M2YYP3_9ACTN</name>
<keyword evidence="7" id="KW-0131">Cell cycle</keyword>
<dbReference type="Proteomes" id="UP000254134">
    <property type="component" value="Unassembled WGS sequence"/>
</dbReference>
<dbReference type="SUPFAM" id="SSF53244">
    <property type="entry name" value="MurD-like peptide ligases, peptide-binding domain"/>
    <property type="match status" value="1"/>
</dbReference>
<sequence>MHARPLAGRRLYFVGIGGSGLSAYANIARALGAEVRGWDARETIFLSTLAGVDIDLGGEPAAPDGWEAIVSTAHLHRCAGTPRAEFLAELVAAQPAIVVGGAHGKTTTAGMIAFVLRETARDPSWVIGGVVPQLGGNAGVGAGWLVVEGDESDRSIGALRPQIAVVTNVELDHHATYGSEAELRSFFDDWLAGVPHVVRGWELEPVDLELAVPGAHNRRNASAALAALELAGVPRGEAEQAIVRFAGVGRRFELVGERGGVAVYDDYGHNPTEIEVTLRTARERTSGRLIAVYQPHVVERTRQLHRELGAALGAADVAIVTDVTGARDAPRAGVSGKLVVDALPEHVRAGWAPSLDDAARLVLAWARPGDVVVTFGVGEPWKIARAIVDGLPA</sequence>
<proteinExistence type="predicted"/>
<evidence type="ECO:0000256" key="1">
    <source>
        <dbReference type="ARBA" id="ARBA00022598"/>
    </source>
</evidence>
<keyword evidence="1 11" id="KW-0436">Ligase</keyword>
<dbReference type="InterPro" id="IPR050061">
    <property type="entry name" value="MurCDEF_pg_biosynth"/>
</dbReference>
<dbReference type="InterPro" id="IPR000713">
    <property type="entry name" value="Mur_ligase_N"/>
</dbReference>
<keyword evidence="2" id="KW-0132">Cell division</keyword>
<dbReference type="SUPFAM" id="SSF53623">
    <property type="entry name" value="MurD-like peptide ligases, catalytic domain"/>
    <property type="match status" value="1"/>
</dbReference>
<feature type="domain" description="Mur ligase C-terminal" evidence="10">
    <location>
        <begin position="250"/>
        <end position="377"/>
    </location>
</feature>
<dbReference type="SUPFAM" id="SSF51984">
    <property type="entry name" value="MurCD N-terminal domain"/>
    <property type="match status" value="1"/>
</dbReference>
<dbReference type="PANTHER" id="PTHR43445:SF3">
    <property type="entry name" value="UDP-N-ACETYLMURAMATE--L-ALANINE LIGASE"/>
    <property type="match status" value="1"/>
</dbReference>
<dbReference type="PANTHER" id="PTHR43445">
    <property type="entry name" value="UDP-N-ACETYLMURAMATE--L-ALANINE LIGASE-RELATED"/>
    <property type="match status" value="1"/>
</dbReference>
<dbReference type="Pfam" id="PF02875">
    <property type="entry name" value="Mur_ligase_C"/>
    <property type="match status" value="1"/>
</dbReference>
<dbReference type="Gene3D" id="3.90.190.20">
    <property type="entry name" value="Mur ligase, C-terminal domain"/>
    <property type="match status" value="1"/>
</dbReference>
<dbReference type="GO" id="GO:0005524">
    <property type="term" value="F:ATP binding"/>
    <property type="evidence" value="ECO:0007669"/>
    <property type="project" value="UniProtKB-KW"/>
</dbReference>
<protein>
    <submittedName>
        <fullName evidence="11">UDP-N-acetylmuramate-alanine ligase</fullName>
    </submittedName>
</protein>
<keyword evidence="12" id="KW-1185">Reference proteome</keyword>
<evidence type="ECO:0000256" key="4">
    <source>
        <dbReference type="ARBA" id="ARBA00022840"/>
    </source>
</evidence>
<reference evidence="12" key="2">
    <citation type="journal article" date="2019" name="MicrobiologyOpen">
        <title>High-quality draft genome sequence of Gaiella occulta isolated from a 150 meter deep mineral water borehole and comparison with the genome sequences of other deep-branching lineages of the phylum Actinobacteria.</title>
        <authorList>
            <person name="Severino R."/>
            <person name="Froufe H.J.C."/>
            <person name="Barroso C."/>
            <person name="Albuquerque L."/>
            <person name="Lobo-da-Cunha A."/>
            <person name="da Costa M.S."/>
            <person name="Egas C."/>
        </authorList>
    </citation>
    <scope>NUCLEOTIDE SEQUENCE [LARGE SCALE GENOMIC DNA]</scope>
    <source>
        <strain evidence="12">F2-233</strain>
    </source>
</reference>
<evidence type="ECO:0000256" key="7">
    <source>
        <dbReference type="ARBA" id="ARBA00023306"/>
    </source>
</evidence>
<evidence type="ECO:0000313" key="12">
    <source>
        <dbReference type="Proteomes" id="UP000254134"/>
    </source>
</evidence>
<gene>
    <name evidence="11" type="ORF">Gocc_0796</name>
</gene>
<dbReference type="GO" id="GO:0051301">
    <property type="term" value="P:cell division"/>
    <property type="evidence" value="ECO:0007669"/>
    <property type="project" value="UniProtKB-KW"/>
</dbReference>
<keyword evidence="5" id="KW-0133">Cell shape</keyword>
<keyword evidence="3" id="KW-0547">Nucleotide-binding</keyword>
<dbReference type="GO" id="GO:0008360">
    <property type="term" value="P:regulation of cell shape"/>
    <property type="evidence" value="ECO:0007669"/>
    <property type="project" value="UniProtKB-KW"/>
</dbReference>
<evidence type="ECO:0000259" key="9">
    <source>
        <dbReference type="Pfam" id="PF01225"/>
    </source>
</evidence>
<evidence type="ECO:0000256" key="2">
    <source>
        <dbReference type="ARBA" id="ARBA00022618"/>
    </source>
</evidence>
<evidence type="ECO:0000256" key="6">
    <source>
        <dbReference type="ARBA" id="ARBA00022984"/>
    </source>
</evidence>
<dbReference type="GO" id="GO:0016881">
    <property type="term" value="F:acid-amino acid ligase activity"/>
    <property type="evidence" value="ECO:0007669"/>
    <property type="project" value="InterPro"/>
</dbReference>
<dbReference type="Pfam" id="PF01225">
    <property type="entry name" value="Mur_ligase"/>
    <property type="match status" value="1"/>
</dbReference>
<evidence type="ECO:0000256" key="3">
    <source>
        <dbReference type="ARBA" id="ARBA00022741"/>
    </source>
</evidence>
<dbReference type="GO" id="GO:0071555">
    <property type="term" value="P:cell wall organization"/>
    <property type="evidence" value="ECO:0007669"/>
    <property type="project" value="UniProtKB-KW"/>
</dbReference>
<evidence type="ECO:0000313" key="11">
    <source>
        <dbReference type="EMBL" id="RDI74998.1"/>
    </source>
</evidence>
<evidence type="ECO:0000259" key="10">
    <source>
        <dbReference type="Pfam" id="PF02875"/>
    </source>
</evidence>
<dbReference type="AlphaFoldDB" id="A0A7M2YYP3"/>
<dbReference type="RefSeq" id="WP_181813349.1">
    <property type="nucleotide sequence ID" value="NZ_QQZY01000002.1"/>
</dbReference>
<dbReference type="InterPro" id="IPR036565">
    <property type="entry name" value="Mur-like_cat_sf"/>
</dbReference>
<reference evidence="11 12" key="1">
    <citation type="submission" date="2018-07" db="EMBL/GenBank/DDBJ databases">
        <title>High-quality-draft genome sequence of Gaiella occulta.</title>
        <authorList>
            <person name="Severino R."/>
            <person name="Froufe H.J.C."/>
            <person name="Rainey F.A."/>
            <person name="Barroso C."/>
            <person name="Albuquerque L."/>
            <person name="Lobo-Da-Cunha A."/>
            <person name="Da Costa M.S."/>
            <person name="Egas C."/>
        </authorList>
    </citation>
    <scope>NUCLEOTIDE SEQUENCE [LARGE SCALE GENOMIC DNA]</scope>
    <source>
        <strain evidence="11 12">F2-233</strain>
    </source>
</reference>
<keyword evidence="6" id="KW-0573">Peptidoglycan synthesis</keyword>
<comment type="caution">
    <text evidence="11">The sequence shown here is derived from an EMBL/GenBank/DDBJ whole genome shotgun (WGS) entry which is preliminary data.</text>
</comment>
<feature type="domain" description="Mur ligase N-terminal catalytic" evidence="9">
    <location>
        <begin position="11"/>
        <end position="93"/>
    </location>
</feature>
<dbReference type="GO" id="GO:0009252">
    <property type="term" value="P:peptidoglycan biosynthetic process"/>
    <property type="evidence" value="ECO:0007669"/>
    <property type="project" value="UniProtKB-KW"/>
</dbReference>
<accession>A0A7M2YYP3</accession>